<feature type="coiled-coil region" evidence="7">
    <location>
        <begin position="69"/>
        <end position="100"/>
    </location>
</feature>
<dbReference type="Pfam" id="PF12860">
    <property type="entry name" value="PAS_7"/>
    <property type="match status" value="2"/>
</dbReference>
<dbReference type="PROSITE" id="PS50109">
    <property type="entry name" value="HIS_KIN"/>
    <property type="match status" value="1"/>
</dbReference>
<dbReference type="PANTHER" id="PTHR43047">
    <property type="entry name" value="TWO-COMPONENT HISTIDINE PROTEIN KINASE"/>
    <property type="match status" value="1"/>
</dbReference>
<evidence type="ECO:0000256" key="7">
    <source>
        <dbReference type="SAM" id="Coils"/>
    </source>
</evidence>
<dbReference type="SUPFAM" id="SSF55785">
    <property type="entry name" value="PYP-like sensor domain (PAS domain)"/>
    <property type="match status" value="1"/>
</dbReference>
<evidence type="ECO:0000313" key="10">
    <source>
        <dbReference type="EMBL" id="PZQ49002.1"/>
    </source>
</evidence>
<evidence type="ECO:0000256" key="4">
    <source>
        <dbReference type="ARBA" id="ARBA00022679"/>
    </source>
</evidence>
<protein>
    <recommendedName>
        <fullName evidence="2">histidine kinase</fullName>
        <ecNumber evidence="2">2.7.13.3</ecNumber>
    </recommendedName>
</protein>
<dbReference type="InterPro" id="IPR003661">
    <property type="entry name" value="HisK_dim/P_dom"/>
</dbReference>
<proteinExistence type="predicted"/>
<sequence>MNPLLFDPADDLVTENRKLRRITDVLMERIEREIAEGGGAGFTQFQIAAALEEQVRARTKDLDDTMKMLSIANARLNVTRQEAEQARNDLYDAIEAVQEGFALFGQDDALILCNSRFAAQLPDVAPRLGPGLKFVDYVRMVSRSEHLQVENDESREEWARQRLKDHRSPRIVFLVGLINDRWLQVSAYRTPSDGTAVVQTDVTDMVRREREERERLLDDQARLLRATLDHITQGVAIFDPRHRLAGCNQRLRRLASLPMQLTQAGSDFRAVLDYLSAGARFAPAAQLEALGAWAEREDRGGPLALELRRSDGAILDVFCQEMPDQGFVISFTDMTAEREAVAAMHHANETLEQRVAERTRELEAARDEAERANASKSRFVASSSHDLLQPLNAAKLFVSSLTHTNLDIEQRAIADRIRSAFESVETILGALLDISNLDIGKASTEVTVMPVAPLLRSIDQEFQGLAAERGLELRVMPCSLWVESDPAYLRRILQNLVVNALRYTKQGKVLVGAVRRDDRLRFLVCDTGPGIPPDRRAEIFDEFVRLEHSPGTPQGMGLGLAIVERACALLDHPLTLDSEVGRGTRFGVSVPLAPPASGLGEDRDGQPDRVPLLDDLIAMVIENDDAVRAGMIALLEDWGTSPLEARDLAGARELIDDLGTAPDVIVADYLLDDGETGLDAILALRAAHGPIPAVIVSADRGTDLRAAAARDDITLLHKPLELHRLQAVLQWVKTSIPRDRD</sequence>
<dbReference type="CDD" id="cd00082">
    <property type="entry name" value="HisKA"/>
    <property type="match status" value="1"/>
</dbReference>
<dbReference type="SMART" id="SM00388">
    <property type="entry name" value="HisKA"/>
    <property type="match status" value="1"/>
</dbReference>
<reference evidence="10 11" key="1">
    <citation type="submission" date="2017-08" db="EMBL/GenBank/DDBJ databases">
        <title>Infants hospitalized years apart are colonized by the same room-sourced microbial strains.</title>
        <authorList>
            <person name="Brooks B."/>
            <person name="Olm M.R."/>
            <person name="Firek B.A."/>
            <person name="Baker R."/>
            <person name="Thomas B.C."/>
            <person name="Morowitz M.J."/>
            <person name="Banfield J.F."/>
        </authorList>
    </citation>
    <scope>NUCLEOTIDE SEQUENCE [LARGE SCALE GENOMIC DNA]</scope>
    <source>
        <strain evidence="10">S2_005_002_R2_34</strain>
    </source>
</reference>
<dbReference type="GO" id="GO:0005886">
    <property type="term" value="C:plasma membrane"/>
    <property type="evidence" value="ECO:0007669"/>
    <property type="project" value="TreeGrafter"/>
</dbReference>
<evidence type="ECO:0000259" key="9">
    <source>
        <dbReference type="PROSITE" id="PS50110"/>
    </source>
</evidence>
<dbReference type="GO" id="GO:0009927">
    <property type="term" value="F:histidine phosphotransfer kinase activity"/>
    <property type="evidence" value="ECO:0007669"/>
    <property type="project" value="TreeGrafter"/>
</dbReference>
<evidence type="ECO:0000256" key="1">
    <source>
        <dbReference type="ARBA" id="ARBA00000085"/>
    </source>
</evidence>
<dbReference type="SUPFAM" id="SSF47384">
    <property type="entry name" value="Homodimeric domain of signal transducing histidine kinase"/>
    <property type="match status" value="1"/>
</dbReference>
<dbReference type="AlphaFoldDB" id="A0A2W5N679"/>
<keyword evidence="3 6" id="KW-0597">Phosphoprotein</keyword>
<dbReference type="InterPro" id="IPR004358">
    <property type="entry name" value="Sig_transdc_His_kin-like_C"/>
</dbReference>
<dbReference type="InterPro" id="IPR036097">
    <property type="entry name" value="HisK_dim/P_sf"/>
</dbReference>
<dbReference type="Gene3D" id="1.10.287.130">
    <property type="match status" value="1"/>
</dbReference>
<dbReference type="Gene3D" id="3.30.450.20">
    <property type="entry name" value="PAS domain"/>
    <property type="match status" value="1"/>
</dbReference>
<comment type="caution">
    <text evidence="10">The sequence shown here is derived from an EMBL/GenBank/DDBJ whole genome shotgun (WGS) entry which is preliminary data.</text>
</comment>
<dbReference type="Gene3D" id="3.30.565.10">
    <property type="entry name" value="Histidine kinase-like ATPase, C-terminal domain"/>
    <property type="match status" value="1"/>
</dbReference>
<keyword evidence="4" id="KW-0808">Transferase</keyword>
<dbReference type="InterPro" id="IPR036890">
    <property type="entry name" value="HATPase_C_sf"/>
</dbReference>
<dbReference type="InterPro" id="IPR035965">
    <property type="entry name" value="PAS-like_dom_sf"/>
</dbReference>
<evidence type="ECO:0000256" key="5">
    <source>
        <dbReference type="ARBA" id="ARBA00022777"/>
    </source>
</evidence>
<dbReference type="InterPro" id="IPR001789">
    <property type="entry name" value="Sig_transdc_resp-reg_receiver"/>
</dbReference>
<dbReference type="Pfam" id="PF02518">
    <property type="entry name" value="HATPase_c"/>
    <property type="match status" value="1"/>
</dbReference>
<dbReference type="GO" id="GO:0000155">
    <property type="term" value="F:phosphorelay sensor kinase activity"/>
    <property type="evidence" value="ECO:0007669"/>
    <property type="project" value="InterPro"/>
</dbReference>
<comment type="catalytic activity">
    <reaction evidence="1">
        <text>ATP + protein L-histidine = ADP + protein N-phospho-L-histidine.</text>
        <dbReference type="EC" id="2.7.13.3"/>
    </reaction>
</comment>
<feature type="coiled-coil region" evidence="7">
    <location>
        <begin position="348"/>
        <end position="375"/>
    </location>
</feature>
<evidence type="ECO:0000256" key="2">
    <source>
        <dbReference type="ARBA" id="ARBA00012438"/>
    </source>
</evidence>
<dbReference type="FunFam" id="3.30.565.10:FF:000049">
    <property type="entry name" value="Two-component sensor histidine kinase"/>
    <property type="match status" value="1"/>
</dbReference>
<name>A0A2W5N679_RHOSU</name>
<dbReference type="InterPro" id="IPR005467">
    <property type="entry name" value="His_kinase_dom"/>
</dbReference>
<accession>A0A2W5N679</accession>
<dbReference type="SUPFAM" id="SSF55874">
    <property type="entry name" value="ATPase domain of HSP90 chaperone/DNA topoisomerase II/histidine kinase"/>
    <property type="match status" value="1"/>
</dbReference>
<dbReference type="Pfam" id="PF00512">
    <property type="entry name" value="HisKA"/>
    <property type="match status" value="1"/>
</dbReference>
<dbReference type="SUPFAM" id="SSF52172">
    <property type="entry name" value="CheY-like"/>
    <property type="match status" value="1"/>
</dbReference>
<dbReference type="Pfam" id="PF00072">
    <property type="entry name" value="Response_reg"/>
    <property type="match status" value="1"/>
</dbReference>
<dbReference type="Proteomes" id="UP000249185">
    <property type="component" value="Unassembled WGS sequence"/>
</dbReference>
<feature type="domain" description="Response regulatory" evidence="9">
    <location>
        <begin position="617"/>
        <end position="733"/>
    </location>
</feature>
<evidence type="ECO:0000256" key="6">
    <source>
        <dbReference type="PROSITE-ProRule" id="PRU00169"/>
    </source>
</evidence>
<evidence type="ECO:0000259" key="8">
    <source>
        <dbReference type="PROSITE" id="PS50109"/>
    </source>
</evidence>
<dbReference type="SMART" id="SM00387">
    <property type="entry name" value="HATPase_c"/>
    <property type="match status" value="1"/>
</dbReference>
<dbReference type="SMART" id="SM00448">
    <property type="entry name" value="REC"/>
    <property type="match status" value="1"/>
</dbReference>
<evidence type="ECO:0000256" key="3">
    <source>
        <dbReference type="ARBA" id="ARBA00022553"/>
    </source>
</evidence>
<dbReference type="InterPro" id="IPR011006">
    <property type="entry name" value="CheY-like_superfamily"/>
</dbReference>
<dbReference type="EC" id="2.7.13.3" evidence="2"/>
<keyword evidence="7" id="KW-0175">Coiled coil</keyword>
<dbReference type="InterPro" id="IPR003594">
    <property type="entry name" value="HATPase_dom"/>
</dbReference>
<dbReference type="PANTHER" id="PTHR43047:SF9">
    <property type="entry name" value="HISTIDINE KINASE"/>
    <property type="match status" value="1"/>
</dbReference>
<feature type="domain" description="Histidine kinase" evidence="8">
    <location>
        <begin position="382"/>
        <end position="594"/>
    </location>
</feature>
<keyword evidence="5 10" id="KW-0418">Kinase</keyword>
<dbReference type="EMBL" id="QFPW01000009">
    <property type="protein sequence ID" value="PZQ49002.1"/>
    <property type="molecule type" value="Genomic_DNA"/>
</dbReference>
<feature type="modified residue" description="4-aspartylphosphate" evidence="6">
    <location>
        <position position="668"/>
    </location>
</feature>
<dbReference type="PRINTS" id="PR00344">
    <property type="entry name" value="BCTRLSENSOR"/>
</dbReference>
<dbReference type="PROSITE" id="PS50110">
    <property type="entry name" value="RESPONSE_REGULATORY"/>
    <property type="match status" value="1"/>
</dbReference>
<organism evidence="10 11">
    <name type="scientific">Rhodovulum sulfidophilum</name>
    <name type="common">Rhodobacter sulfidophilus</name>
    <dbReference type="NCBI Taxonomy" id="35806"/>
    <lineage>
        <taxon>Bacteria</taxon>
        <taxon>Pseudomonadati</taxon>
        <taxon>Pseudomonadota</taxon>
        <taxon>Alphaproteobacteria</taxon>
        <taxon>Rhodobacterales</taxon>
        <taxon>Paracoccaceae</taxon>
        <taxon>Rhodovulum</taxon>
    </lineage>
</organism>
<dbReference type="Gene3D" id="3.40.50.2300">
    <property type="match status" value="1"/>
</dbReference>
<gene>
    <name evidence="10" type="ORF">DI556_12705</name>
</gene>
<evidence type="ECO:0000313" key="11">
    <source>
        <dbReference type="Proteomes" id="UP000249185"/>
    </source>
</evidence>